<keyword evidence="3" id="KW-1185">Reference proteome</keyword>
<dbReference type="EMBL" id="CP003040">
    <property type="protein sequence ID" value="AEN96743.1"/>
    <property type="molecule type" value="Genomic_DNA"/>
</dbReference>
<dbReference type="KEGG" id="rho:RHOM_08150"/>
<proteinExistence type="predicted"/>
<keyword evidence="1" id="KW-0472">Membrane</keyword>
<protein>
    <submittedName>
        <fullName evidence="2">Uncharacterized protein</fullName>
    </submittedName>
</protein>
<organism evidence="2 3">
    <name type="scientific">Roseburia hominis (strain DSM 16839 / JCM 17582 / NCIMB 14029 / A2-183)</name>
    <dbReference type="NCBI Taxonomy" id="585394"/>
    <lineage>
        <taxon>Bacteria</taxon>
        <taxon>Bacillati</taxon>
        <taxon>Bacillota</taxon>
        <taxon>Clostridia</taxon>
        <taxon>Lachnospirales</taxon>
        <taxon>Lachnospiraceae</taxon>
        <taxon>Roseburia</taxon>
    </lineage>
</organism>
<dbReference type="HOGENOM" id="CLU_3405197_0_0_9"/>
<evidence type="ECO:0000313" key="3">
    <source>
        <dbReference type="Proteomes" id="UP000008178"/>
    </source>
</evidence>
<evidence type="ECO:0000313" key="2">
    <source>
        <dbReference type="EMBL" id="AEN96743.1"/>
    </source>
</evidence>
<sequence length="30" mass="3282">MAAAAISAIMTMTAMIMEIFFFHGMIPSFV</sequence>
<name>G2T2W7_ROSHA</name>
<keyword evidence="1" id="KW-0812">Transmembrane</keyword>
<keyword evidence="1" id="KW-1133">Transmembrane helix</keyword>
<dbReference type="Proteomes" id="UP000008178">
    <property type="component" value="Chromosome"/>
</dbReference>
<accession>G2T2W7</accession>
<feature type="transmembrane region" description="Helical" evidence="1">
    <location>
        <begin position="6"/>
        <end position="26"/>
    </location>
</feature>
<dbReference type="AlphaFoldDB" id="G2T2W7"/>
<evidence type="ECO:0000256" key="1">
    <source>
        <dbReference type="SAM" id="Phobius"/>
    </source>
</evidence>
<dbReference type="STRING" id="585394.RHOM_08150"/>
<reference evidence="2 3" key="1">
    <citation type="journal article" date="2015" name="Genome Announc.">
        <title>Complete genome sequence of the human gut symbiont Roseburia hominis.</title>
        <authorList>
            <person name="Travis A.J."/>
            <person name="Kelly D."/>
            <person name="Flint H.J."/>
            <person name="Aminov R.I."/>
        </authorList>
    </citation>
    <scope>NUCLEOTIDE SEQUENCE [LARGE SCALE GENOMIC DNA]</scope>
    <source>
        <strain evidence="3">DSM 16839 / JCM 17582 / NCIMB 14029 / A2-183</strain>
    </source>
</reference>
<gene>
    <name evidence="2" type="ordered locus">RHOM_08150</name>
</gene>